<comment type="caution">
    <text evidence="8">The sequence shown here is derived from an EMBL/GenBank/DDBJ whole genome shotgun (WGS) entry which is preliminary data.</text>
</comment>
<gene>
    <name evidence="5" type="primary">recX</name>
    <name evidence="8" type="ORF">COU97_02305</name>
</gene>
<evidence type="ECO:0000313" key="9">
    <source>
        <dbReference type="Proteomes" id="UP000231579"/>
    </source>
</evidence>
<dbReference type="GO" id="GO:0006282">
    <property type="term" value="P:regulation of DNA repair"/>
    <property type="evidence" value="ECO:0007669"/>
    <property type="project" value="UniProtKB-UniRule"/>
</dbReference>
<protein>
    <recommendedName>
        <fullName evidence="3 5">Regulatory protein RecX</fullName>
    </recommendedName>
</protein>
<reference evidence="9" key="1">
    <citation type="submission" date="2017-09" db="EMBL/GenBank/DDBJ databases">
        <title>Depth-based differentiation of microbial function through sediment-hosted aquifers and enrichment of novel symbionts in the deep terrestrial subsurface.</title>
        <authorList>
            <person name="Probst A.J."/>
            <person name="Ladd B."/>
            <person name="Jarett J.K."/>
            <person name="Geller-Mcgrath D.E."/>
            <person name="Sieber C.M.K."/>
            <person name="Emerson J.B."/>
            <person name="Anantharaman K."/>
            <person name="Thomas B.C."/>
            <person name="Malmstrom R."/>
            <person name="Stieglmeier M."/>
            <person name="Klingl A."/>
            <person name="Woyke T."/>
            <person name="Ryan C.M."/>
            <person name="Banfield J.F."/>
        </authorList>
    </citation>
    <scope>NUCLEOTIDE SEQUENCE [LARGE SCALE GENOMIC DNA]</scope>
</reference>
<name>A0A2M8L6Q4_9BACT</name>
<keyword evidence="4 5" id="KW-0963">Cytoplasm</keyword>
<feature type="domain" description="RecX first three-helical" evidence="7">
    <location>
        <begin position="17"/>
        <end position="54"/>
    </location>
</feature>
<dbReference type="GO" id="GO:0005737">
    <property type="term" value="C:cytoplasm"/>
    <property type="evidence" value="ECO:0007669"/>
    <property type="project" value="UniProtKB-SubCell"/>
</dbReference>
<dbReference type="EMBL" id="PFEM01000034">
    <property type="protein sequence ID" value="PJE69934.1"/>
    <property type="molecule type" value="Genomic_DNA"/>
</dbReference>
<dbReference type="InterPro" id="IPR036388">
    <property type="entry name" value="WH-like_DNA-bd_sf"/>
</dbReference>
<dbReference type="Proteomes" id="UP000231579">
    <property type="component" value="Unassembled WGS sequence"/>
</dbReference>
<comment type="similarity">
    <text evidence="2 5">Belongs to the RecX family.</text>
</comment>
<dbReference type="PANTHER" id="PTHR33602:SF1">
    <property type="entry name" value="REGULATORY PROTEIN RECX FAMILY PROTEIN"/>
    <property type="match status" value="1"/>
</dbReference>
<dbReference type="Pfam" id="PF02631">
    <property type="entry name" value="RecX_HTH2"/>
    <property type="match status" value="1"/>
</dbReference>
<dbReference type="HAMAP" id="MF_01114">
    <property type="entry name" value="RecX"/>
    <property type="match status" value="1"/>
</dbReference>
<evidence type="ECO:0000256" key="2">
    <source>
        <dbReference type="ARBA" id="ARBA00009695"/>
    </source>
</evidence>
<accession>A0A2M8L6Q4</accession>
<dbReference type="AlphaFoldDB" id="A0A2M8L6Q4"/>
<evidence type="ECO:0000259" key="7">
    <source>
        <dbReference type="Pfam" id="PF21982"/>
    </source>
</evidence>
<dbReference type="InterPro" id="IPR003783">
    <property type="entry name" value="Regulatory_RecX"/>
</dbReference>
<dbReference type="Gene3D" id="1.10.10.10">
    <property type="entry name" value="Winged helix-like DNA-binding domain superfamily/Winged helix DNA-binding domain"/>
    <property type="match status" value="3"/>
</dbReference>
<evidence type="ECO:0000313" key="8">
    <source>
        <dbReference type="EMBL" id="PJE69934.1"/>
    </source>
</evidence>
<feature type="domain" description="RecX second three-helical" evidence="6">
    <location>
        <begin position="61"/>
        <end position="102"/>
    </location>
</feature>
<evidence type="ECO:0000256" key="1">
    <source>
        <dbReference type="ARBA" id="ARBA00004496"/>
    </source>
</evidence>
<dbReference type="InterPro" id="IPR053924">
    <property type="entry name" value="RecX_HTH_2nd"/>
</dbReference>
<dbReference type="Pfam" id="PF21982">
    <property type="entry name" value="RecX_HTH1"/>
    <property type="match status" value="1"/>
</dbReference>
<evidence type="ECO:0000256" key="5">
    <source>
        <dbReference type="HAMAP-Rule" id="MF_01114"/>
    </source>
</evidence>
<organism evidence="8 9">
    <name type="scientific">Candidatus Shapirobacteria bacterium CG10_big_fil_rev_8_21_14_0_10_48_15</name>
    <dbReference type="NCBI Taxonomy" id="1974484"/>
    <lineage>
        <taxon>Bacteria</taxon>
        <taxon>Candidatus Shapironibacteriota</taxon>
    </lineage>
</organism>
<comment type="function">
    <text evidence="5">Modulates RecA activity.</text>
</comment>
<evidence type="ECO:0000256" key="4">
    <source>
        <dbReference type="ARBA" id="ARBA00022490"/>
    </source>
</evidence>
<dbReference type="InterPro" id="IPR053926">
    <property type="entry name" value="RecX_HTH_1st"/>
</dbReference>
<evidence type="ECO:0000259" key="6">
    <source>
        <dbReference type="Pfam" id="PF02631"/>
    </source>
</evidence>
<evidence type="ECO:0000256" key="3">
    <source>
        <dbReference type="ARBA" id="ARBA00018111"/>
    </source>
</evidence>
<proteinExistence type="inferred from homology"/>
<dbReference type="PANTHER" id="PTHR33602">
    <property type="entry name" value="REGULATORY PROTEIN RECX FAMILY PROTEIN"/>
    <property type="match status" value="1"/>
</dbReference>
<comment type="subcellular location">
    <subcellularLocation>
        <location evidence="1 5">Cytoplasm</location>
    </subcellularLocation>
</comment>
<sequence length="150" mass="17621">MVTKLVNERTDPQLWLDKAYRFLSYRPRSQHEISTYLQRKQASPQIIASVMAKLKRQKLLDDQEFIVWWVDQRARFRPRGKRALRFELRQKGVSGPSVETVLAGLDELKLAKKALKNHARSYRQAGRFLVQRGFGWSVIRPVLEEIFPKG</sequence>